<reference evidence="3 4" key="1">
    <citation type="submission" date="2022-06" db="EMBL/GenBank/DDBJ databases">
        <title>Halogeometricum sp. a new haloarchaeum isolate from saline soil.</title>
        <authorList>
            <person name="Strakova D."/>
            <person name="Galisteo C."/>
            <person name="Sanchez-Porro C."/>
            <person name="Ventosa A."/>
        </authorList>
    </citation>
    <scope>NUCLEOTIDE SEQUENCE [LARGE SCALE GENOMIC DNA]</scope>
    <source>
        <strain evidence="4">S3BR25-2</strain>
    </source>
</reference>
<dbReference type="CDD" id="cd04301">
    <property type="entry name" value="NAT_SF"/>
    <property type="match status" value="1"/>
</dbReference>
<feature type="compositionally biased region" description="Acidic residues" evidence="1">
    <location>
        <begin position="191"/>
        <end position="213"/>
    </location>
</feature>
<comment type="caution">
    <text evidence="3">The sequence shown here is derived from an EMBL/GenBank/DDBJ whole genome shotgun (WGS) entry which is preliminary data.</text>
</comment>
<dbReference type="RefSeq" id="WP_310928626.1">
    <property type="nucleotide sequence ID" value="NZ_JAMQOQ010000002.1"/>
</dbReference>
<keyword evidence="3" id="KW-0012">Acyltransferase</keyword>
<evidence type="ECO:0000259" key="2">
    <source>
        <dbReference type="PROSITE" id="PS51186"/>
    </source>
</evidence>
<evidence type="ECO:0000313" key="3">
    <source>
        <dbReference type="EMBL" id="MDS0294820.1"/>
    </source>
</evidence>
<dbReference type="PROSITE" id="PS51186">
    <property type="entry name" value="GNAT"/>
    <property type="match status" value="1"/>
</dbReference>
<dbReference type="InterPro" id="IPR016181">
    <property type="entry name" value="Acyl_CoA_acyltransferase"/>
</dbReference>
<protein>
    <submittedName>
        <fullName evidence="3">GNAT family N-acetyltransferase</fullName>
        <ecNumber evidence="3">2.3.1.-</ecNumber>
    </submittedName>
</protein>
<proteinExistence type="predicted"/>
<feature type="region of interest" description="Disordered" evidence="1">
    <location>
        <begin position="175"/>
        <end position="213"/>
    </location>
</feature>
<dbReference type="Gene3D" id="3.40.630.30">
    <property type="match status" value="1"/>
</dbReference>
<dbReference type="Pfam" id="PF00583">
    <property type="entry name" value="Acetyltransf_1"/>
    <property type="match status" value="1"/>
</dbReference>
<evidence type="ECO:0000313" key="4">
    <source>
        <dbReference type="Proteomes" id="UP001254813"/>
    </source>
</evidence>
<evidence type="ECO:0000256" key="1">
    <source>
        <dbReference type="SAM" id="MobiDB-lite"/>
    </source>
</evidence>
<keyword evidence="4" id="KW-1185">Reference proteome</keyword>
<sequence>MEFVVLGWADDGPTLRLDYRRFAYAGKFVMSNTGKAVVVDRWDPTAAPSEEYDSAVAAAAAFNEDRTDESTLWIRYVTVRSDRKRRGLGPRLCAFVADAARGAGYETLAIAVNNPFAYEALHKAGFAWTGETTGLAELVLERPADAPAGRARETYQAGLDDYRDRDLGDAETAFLSAREGSDPPALLDGVEIGETEGDGDDADDADDTADAGR</sequence>
<name>A0ABU2G205_9EURY</name>
<dbReference type="EC" id="2.3.1.-" evidence="3"/>
<keyword evidence="3" id="KW-0808">Transferase</keyword>
<dbReference type="InterPro" id="IPR000182">
    <property type="entry name" value="GNAT_dom"/>
</dbReference>
<dbReference type="EMBL" id="JAMQOQ010000002">
    <property type="protein sequence ID" value="MDS0294820.1"/>
    <property type="molecule type" value="Genomic_DNA"/>
</dbReference>
<dbReference type="GO" id="GO:0016746">
    <property type="term" value="F:acyltransferase activity"/>
    <property type="evidence" value="ECO:0007669"/>
    <property type="project" value="UniProtKB-KW"/>
</dbReference>
<accession>A0ABU2G205</accession>
<gene>
    <name evidence="3" type="ORF">NDI79_11630</name>
</gene>
<organism evidence="3 4">
    <name type="scientific">Halogeometricum luteum</name>
    <dbReference type="NCBI Taxonomy" id="2950537"/>
    <lineage>
        <taxon>Archaea</taxon>
        <taxon>Methanobacteriati</taxon>
        <taxon>Methanobacteriota</taxon>
        <taxon>Stenosarchaea group</taxon>
        <taxon>Halobacteria</taxon>
        <taxon>Halobacteriales</taxon>
        <taxon>Haloferacaceae</taxon>
        <taxon>Halogeometricum</taxon>
    </lineage>
</organism>
<feature type="domain" description="N-acetyltransferase" evidence="2">
    <location>
        <begin position="1"/>
        <end position="145"/>
    </location>
</feature>
<dbReference type="SUPFAM" id="SSF55729">
    <property type="entry name" value="Acyl-CoA N-acyltransferases (Nat)"/>
    <property type="match status" value="1"/>
</dbReference>
<dbReference type="Proteomes" id="UP001254813">
    <property type="component" value="Unassembled WGS sequence"/>
</dbReference>